<dbReference type="Pfam" id="PF25327">
    <property type="entry name" value="UBL_ZFAND1"/>
    <property type="match status" value="1"/>
</dbReference>
<dbReference type="OrthoDB" id="431929at2759"/>
<dbReference type="Proteomes" id="UP000309340">
    <property type="component" value="Unassembled WGS sequence"/>
</dbReference>
<feature type="region of interest" description="Disordered" evidence="5">
    <location>
        <begin position="41"/>
        <end position="73"/>
    </location>
</feature>
<dbReference type="SMART" id="SM00154">
    <property type="entry name" value="ZnF_AN1"/>
    <property type="match status" value="2"/>
</dbReference>
<dbReference type="STRING" id="329884.A0A4U0VPK9"/>
<dbReference type="Gene3D" id="4.10.1110.10">
    <property type="entry name" value="AN1-like Zinc finger"/>
    <property type="match status" value="2"/>
</dbReference>
<sequence>MASAGDVEAIGSHCQMPFCRQLDFLPFRCESCKGNFCLDHRTESSHSCTKPGEWARRRTQAQQSTTAYTPPSRPNILTHDQQCSSPACKTLINTPLVTGVHCEKCQREYCLKHRFAYDHDCANLVPLGARASQAGPTQRERGLAALEKLKAWGAAKKKASLPQSASKQAAAARVQATANLKKTAKGDAKIPPEKRIYLYVEASSETLTAKLPKGTFFYNAEFTVGRVLDLAAKSLQVSNVNNLSESEEDKMRVFHVEGGRLLEFGERVGKVVQTGNTVVLLRGVGAGMVGAP</sequence>
<keyword evidence="2 4" id="KW-0863">Zinc-finger</keyword>
<reference evidence="7 8" key="1">
    <citation type="submission" date="2017-03" db="EMBL/GenBank/DDBJ databases">
        <title>Genomes of endolithic fungi from Antarctica.</title>
        <authorList>
            <person name="Coleine C."/>
            <person name="Masonjones S."/>
            <person name="Stajich J.E."/>
        </authorList>
    </citation>
    <scope>NUCLEOTIDE SEQUENCE [LARGE SCALE GENOMIC DNA]</scope>
    <source>
        <strain evidence="7 8">CCFEE 5184</strain>
    </source>
</reference>
<dbReference type="PROSITE" id="PS51039">
    <property type="entry name" value="ZF_AN1"/>
    <property type="match status" value="1"/>
</dbReference>
<dbReference type="InterPro" id="IPR035896">
    <property type="entry name" value="AN1-like_Znf"/>
</dbReference>
<dbReference type="Pfam" id="PF01428">
    <property type="entry name" value="zf-AN1"/>
    <property type="match status" value="2"/>
</dbReference>
<evidence type="ECO:0000313" key="8">
    <source>
        <dbReference type="Proteomes" id="UP000309340"/>
    </source>
</evidence>
<organism evidence="7 8">
    <name type="scientific">Friedmanniomyces simplex</name>
    <dbReference type="NCBI Taxonomy" id="329884"/>
    <lineage>
        <taxon>Eukaryota</taxon>
        <taxon>Fungi</taxon>
        <taxon>Dikarya</taxon>
        <taxon>Ascomycota</taxon>
        <taxon>Pezizomycotina</taxon>
        <taxon>Dothideomycetes</taxon>
        <taxon>Dothideomycetidae</taxon>
        <taxon>Mycosphaerellales</taxon>
        <taxon>Teratosphaeriaceae</taxon>
        <taxon>Friedmanniomyces</taxon>
    </lineage>
</organism>
<proteinExistence type="predicted"/>
<dbReference type="SUPFAM" id="SSF118310">
    <property type="entry name" value="AN1-like Zinc finger"/>
    <property type="match status" value="2"/>
</dbReference>
<accession>A0A4U0VPK9</accession>
<name>A0A4U0VPK9_9PEZI</name>
<gene>
    <name evidence="7" type="ORF">B0A55_12914</name>
</gene>
<evidence type="ECO:0000259" key="6">
    <source>
        <dbReference type="PROSITE" id="PS51039"/>
    </source>
</evidence>
<keyword evidence="8" id="KW-1185">Reference proteome</keyword>
<evidence type="ECO:0000256" key="2">
    <source>
        <dbReference type="ARBA" id="ARBA00022771"/>
    </source>
</evidence>
<dbReference type="PANTHER" id="PTHR14677">
    <property type="entry name" value="ARSENITE INDUCUBLE RNA ASSOCIATED PROTEIN AIP-1-RELATED"/>
    <property type="match status" value="1"/>
</dbReference>
<dbReference type="PANTHER" id="PTHR14677:SF40">
    <property type="entry name" value="CDC48-ASSOCIATED UBIQUITIN-LIKE_ZINC FINGER PROTEIN 1"/>
    <property type="match status" value="1"/>
</dbReference>
<evidence type="ECO:0000256" key="5">
    <source>
        <dbReference type="SAM" id="MobiDB-lite"/>
    </source>
</evidence>
<feature type="compositionally biased region" description="Polar residues" evidence="5">
    <location>
        <begin position="60"/>
        <end position="69"/>
    </location>
</feature>
<comment type="caution">
    <text evidence="7">The sequence shown here is derived from an EMBL/GenBank/DDBJ whole genome shotgun (WGS) entry which is preliminary data.</text>
</comment>
<evidence type="ECO:0000256" key="4">
    <source>
        <dbReference type="PROSITE-ProRule" id="PRU00449"/>
    </source>
</evidence>
<dbReference type="EMBL" id="NAJQ01001902">
    <property type="protein sequence ID" value="TKA51263.1"/>
    <property type="molecule type" value="Genomic_DNA"/>
</dbReference>
<evidence type="ECO:0000256" key="1">
    <source>
        <dbReference type="ARBA" id="ARBA00022723"/>
    </source>
</evidence>
<dbReference type="InterPro" id="IPR057358">
    <property type="entry name" value="UBL_ZFAND1-like"/>
</dbReference>
<feature type="domain" description="AN1-type" evidence="6">
    <location>
        <begin position="8"/>
        <end position="56"/>
    </location>
</feature>
<dbReference type="AlphaFoldDB" id="A0A4U0VPK9"/>
<dbReference type="GO" id="GO:0005737">
    <property type="term" value="C:cytoplasm"/>
    <property type="evidence" value="ECO:0007669"/>
    <property type="project" value="TreeGrafter"/>
</dbReference>
<dbReference type="InterPro" id="IPR000058">
    <property type="entry name" value="Znf_AN1"/>
</dbReference>
<keyword evidence="3" id="KW-0862">Zinc</keyword>
<evidence type="ECO:0000313" key="7">
    <source>
        <dbReference type="EMBL" id="TKA51263.1"/>
    </source>
</evidence>
<keyword evidence="1" id="KW-0479">Metal-binding</keyword>
<dbReference type="GO" id="GO:0008270">
    <property type="term" value="F:zinc ion binding"/>
    <property type="evidence" value="ECO:0007669"/>
    <property type="project" value="UniProtKB-KW"/>
</dbReference>
<protein>
    <recommendedName>
        <fullName evidence="6">AN1-type domain-containing protein</fullName>
    </recommendedName>
</protein>
<evidence type="ECO:0000256" key="3">
    <source>
        <dbReference type="ARBA" id="ARBA00022833"/>
    </source>
</evidence>